<organism evidence="4 5">
    <name type="scientific">Macroptilium yellow net virus</name>
    <dbReference type="NCBI Taxonomy" id="1129033"/>
    <lineage>
        <taxon>Viruses</taxon>
        <taxon>Monodnaviria</taxon>
        <taxon>Shotokuvirae</taxon>
        <taxon>Cressdnaviricota</taxon>
        <taxon>Repensiviricetes</taxon>
        <taxon>Geplafuvirales</taxon>
        <taxon>Geminiviridae</taxon>
        <taxon>Begomovirus</taxon>
    </lineage>
</organism>
<evidence type="ECO:0000313" key="5">
    <source>
        <dbReference type="Proteomes" id="UP000201317"/>
    </source>
</evidence>
<sequence length="99" mass="11531">MKMGNLICTSLFNSKESSFAQTADYSTSHLRPGQHISIRTYRQLRAAQMSKHTWRKTETSLIMEFSRSMVDQLEEVSNLPTTRTPRSSMQDQSWKHSIY</sequence>
<dbReference type="RefSeq" id="YP_005352909.1">
    <property type="nucleotide sequence ID" value="NC_017001.1"/>
</dbReference>
<name>H8ZQL9_9GEMI</name>
<evidence type="ECO:0000256" key="2">
    <source>
        <dbReference type="ARBA" id="ARBA00022581"/>
    </source>
</evidence>
<evidence type="ECO:0000256" key="3">
    <source>
        <dbReference type="SAM" id="MobiDB-lite"/>
    </source>
</evidence>
<dbReference type="EMBL" id="JN418998">
    <property type="protein sequence ID" value="AFD54469.1"/>
    <property type="molecule type" value="Genomic_DNA"/>
</dbReference>
<dbReference type="Pfam" id="PF01492">
    <property type="entry name" value="Gemini_C4"/>
    <property type="match status" value="1"/>
</dbReference>
<comment type="similarity">
    <text evidence="1">Belongs to the geminiviridae protein AC4/C4 family.</text>
</comment>
<dbReference type="KEGG" id="vg:11946080"/>
<dbReference type="Proteomes" id="UP000201317">
    <property type="component" value="Genome"/>
</dbReference>
<evidence type="ECO:0000313" key="4">
    <source>
        <dbReference type="EMBL" id="AFD54469.1"/>
    </source>
</evidence>
<accession>H8ZQL9</accession>
<proteinExistence type="inferred from homology"/>
<dbReference type="GeneID" id="11946080"/>
<protein>
    <submittedName>
        <fullName evidence="4">AC4 protein</fullName>
    </submittedName>
</protein>
<keyword evidence="2" id="KW-0945">Host-virus interaction</keyword>
<dbReference type="OrthoDB" id="24090at10239"/>
<dbReference type="InterPro" id="IPR002488">
    <property type="entry name" value="Gemini_C4"/>
</dbReference>
<evidence type="ECO:0000256" key="1">
    <source>
        <dbReference type="ARBA" id="ARBA00008996"/>
    </source>
</evidence>
<reference evidence="4 5" key="1">
    <citation type="journal article" date="2011" name="Plant Pathol.">
        <title>Species diversity, phylogeny and genetic variability of begomovirus populations infecting leguminous weeds in northeastern Brazil.</title>
        <authorList>
            <person name="Silva S.J.C."/>
            <person name="Castillo-Urquiza G.P."/>
            <person name="Hora B.T.Jr."/>
            <person name="Assuncao I.P."/>
            <person name="Lima G.S.A."/>
            <person name="Pio-Ribeiro G."/>
            <person name="Mizubuti E.S.G."/>
            <person name="Zerbini F.M."/>
        </authorList>
    </citation>
    <scope>NUCLEOTIDE SEQUENCE [LARGE SCALE GENOMIC DNA]</scope>
    <source>
        <strain evidence="4">BR:Mur1:09</strain>
    </source>
</reference>
<feature type="compositionally biased region" description="Polar residues" evidence="3">
    <location>
        <begin position="78"/>
        <end position="92"/>
    </location>
</feature>
<feature type="region of interest" description="Disordered" evidence="3">
    <location>
        <begin position="76"/>
        <end position="99"/>
    </location>
</feature>